<sequence length="229" mass="25809">MNPLPQKVGILTHLRIGKAKPFSREKLSAIHKIPTTESRFVNELGISEDEQADLRHHGGYLKAVHQMSTETYERLNAHFGINLPIGALGENLTVQAPNFNMNETNVCIGDVYHFGNFNCTDAVKLQVVQPRLPCYKINDVINKPHAKHAALWLSTNGISGWYYKVIQTGNLQAGMEVFLAARPYPFANLQALWQLINQQSNLDNDTLTMWLNIDCLATSWKENLAKKAR</sequence>
<dbReference type="eggNOG" id="COG2258">
    <property type="taxonomic scope" value="Bacteria"/>
</dbReference>
<dbReference type="GO" id="GO:0003824">
    <property type="term" value="F:catalytic activity"/>
    <property type="evidence" value="ECO:0007669"/>
    <property type="project" value="InterPro"/>
</dbReference>
<proteinExistence type="predicted"/>
<dbReference type="GO" id="GO:0030170">
    <property type="term" value="F:pyridoxal phosphate binding"/>
    <property type="evidence" value="ECO:0007669"/>
    <property type="project" value="InterPro"/>
</dbReference>
<dbReference type="RefSeq" id="WP_009501963.1">
    <property type="nucleotide sequence ID" value="NZ_ANIN01000002.1"/>
</dbReference>
<dbReference type="Gene3D" id="2.40.33.20">
    <property type="entry name" value="PK beta-barrel domain-like"/>
    <property type="match status" value="1"/>
</dbReference>
<evidence type="ECO:0000313" key="3">
    <source>
        <dbReference type="Proteomes" id="UP000023795"/>
    </source>
</evidence>
<dbReference type="PANTHER" id="PTHR30212">
    <property type="entry name" value="PROTEIN YIIM"/>
    <property type="match status" value="1"/>
</dbReference>
<dbReference type="GO" id="GO:0030151">
    <property type="term" value="F:molybdenum ion binding"/>
    <property type="evidence" value="ECO:0007669"/>
    <property type="project" value="InterPro"/>
</dbReference>
<dbReference type="OrthoDB" id="9786134at2"/>
<dbReference type="Proteomes" id="UP000023795">
    <property type="component" value="Unassembled WGS sequence"/>
</dbReference>
<evidence type="ECO:0000313" key="2">
    <source>
        <dbReference type="EMBL" id="ELA08408.1"/>
    </source>
</evidence>
<dbReference type="AlphaFoldDB" id="L2F7H1"/>
<name>L2F7H1_9GAMM</name>
<evidence type="ECO:0000259" key="1">
    <source>
        <dbReference type="PROSITE" id="PS51340"/>
    </source>
</evidence>
<dbReference type="SUPFAM" id="SSF50800">
    <property type="entry name" value="PK beta-barrel domain-like"/>
    <property type="match status" value="1"/>
</dbReference>
<dbReference type="InterPro" id="IPR005302">
    <property type="entry name" value="MoCF_Sase_C"/>
</dbReference>
<protein>
    <submittedName>
        <fullName evidence="2">MOSC domain-containing protein</fullName>
    </submittedName>
</protein>
<reference evidence="2 3" key="1">
    <citation type="journal article" date="2013" name="Genome Announc.">
        <title>Genome Sequence of Moraxella macacae 0408225, a Novel Bacterial Species Isolated from a Cynomolgus Macaque with Epistaxis.</title>
        <authorList>
            <person name="Ladner J.T."/>
            <person name="Whitehouse C.A."/>
            <person name="Koroleva G.I."/>
            <person name="Palacios G.F."/>
        </authorList>
    </citation>
    <scope>NUCLEOTIDE SEQUENCE [LARGE SCALE GENOMIC DNA]</scope>
    <source>
        <strain evidence="2 3">0408225</strain>
    </source>
</reference>
<dbReference type="PANTHER" id="PTHR30212:SF2">
    <property type="entry name" value="PROTEIN YIIM"/>
    <property type="match status" value="1"/>
</dbReference>
<dbReference type="PATRIC" id="fig|1230338.3.peg.1620"/>
<dbReference type="PROSITE" id="PS51340">
    <property type="entry name" value="MOSC"/>
    <property type="match status" value="1"/>
</dbReference>
<dbReference type="InterPro" id="IPR011037">
    <property type="entry name" value="Pyrv_Knase-like_insert_dom_sf"/>
</dbReference>
<gene>
    <name evidence="2" type="ORF">MOMA_07601</name>
</gene>
<dbReference type="Pfam" id="PF03473">
    <property type="entry name" value="MOSC"/>
    <property type="match status" value="1"/>
</dbReference>
<feature type="domain" description="MOSC" evidence="1">
    <location>
        <begin position="33"/>
        <end position="180"/>
    </location>
</feature>
<organism evidence="2 3">
    <name type="scientific">Moraxella macacae 0408225</name>
    <dbReference type="NCBI Taxonomy" id="1230338"/>
    <lineage>
        <taxon>Bacteria</taxon>
        <taxon>Pseudomonadati</taxon>
        <taxon>Pseudomonadota</taxon>
        <taxon>Gammaproteobacteria</taxon>
        <taxon>Moraxellales</taxon>
        <taxon>Moraxellaceae</taxon>
        <taxon>Moraxella</taxon>
    </lineage>
</organism>
<dbReference type="EMBL" id="ANIN01000002">
    <property type="protein sequence ID" value="ELA08408.1"/>
    <property type="molecule type" value="Genomic_DNA"/>
</dbReference>
<keyword evidence="3" id="KW-1185">Reference proteome</keyword>
<accession>L2F7H1</accession>
<dbReference type="InterPro" id="IPR052353">
    <property type="entry name" value="Benzoxazolinone_Detox_Enz"/>
</dbReference>
<dbReference type="STRING" id="1230338.MOMA_07601"/>
<comment type="caution">
    <text evidence="2">The sequence shown here is derived from an EMBL/GenBank/DDBJ whole genome shotgun (WGS) entry which is preliminary data.</text>
</comment>